<reference evidence="1 2" key="1">
    <citation type="journal article" date="2015" name="Nature">
        <title>rRNA introns, odd ribosomes, and small enigmatic genomes across a large radiation of phyla.</title>
        <authorList>
            <person name="Brown C.T."/>
            <person name="Hug L.A."/>
            <person name="Thomas B.C."/>
            <person name="Sharon I."/>
            <person name="Castelle C.J."/>
            <person name="Singh A."/>
            <person name="Wilkins M.J."/>
            <person name="Williams K.H."/>
            <person name="Banfield J.F."/>
        </authorList>
    </citation>
    <scope>NUCLEOTIDE SEQUENCE [LARGE SCALE GENOMIC DNA]</scope>
</reference>
<dbReference type="Proteomes" id="UP000034119">
    <property type="component" value="Unassembled WGS sequence"/>
</dbReference>
<comment type="caution">
    <text evidence="1">The sequence shown here is derived from an EMBL/GenBank/DDBJ whole genome shotgun (WGS) entry which is preliminary data.</text>
</comment>
<accession>A0A0G1YG71</accession>
<dbReference type="SUPFAM" id="SSF53254">
    <property type="entry name" value="Phosphoglycerate mutase-like"/>
    <property type="match status" value="1"/>
</dbReference>
<dbReference type="SMART" id="SM00855">
    <property type="entry name" value="PGAM"/>
    <property type="match status" value="1"/>
</dbReference>
<dbReference type="GO" id="GO:0005737">
    <property type="term" value="C:cytoplasm"/>
    <property type="evidence" value="ECO:0007669"/>
    <property type="project" value="TreeGrafter"/>
</dbReference>
<dbReference type="InterPro" id="IPR029033">
    <property type="entry name" value="His_PPase_superfam"/>
</dbReference>
<dbReference type="GO" id="GO:0016791">
    <property type="term" value="F:phosphatase activity"/>
    <property type="evidence" value="ECO:0007669"/>
    <property type="project" value="TreeGrafter"/>
</dbReference>
<dbReference type="CDD" id="cd07067">
    <property type="entry name" value="HP_PGM_like"/>
    <property type="match status" value="1"/>
</dbReference>
<evidence type="ECO:0000313" key="1">
    <source>
        <dbReference type="EMBL" id="KKW05404.1"/>
    </source>
</evidence>
<dbReference type="PANTHER" id="PTHR48100">
    <property type="entry name" value="BROAD-SPECIFICITY PHOSPHATASE YOR283W-RELATED"/>
    <property type="match status" value="1"/>
</dbReference>
<dbReference type="EMBL" id="LCPW01000021">
    <property type="protein sequence ID" value="KKW05404.1"/>
    <property type="molecule type" value="Genomic_DNA"/>
</dbReference>
<evidence type="ECO:0000313" key="2">
    <source>
        <dbReference type="Proteomes" id="UP000034119"/>
    </source>
</evidence>
<dbReference type="InterPro" id="IPR050275">
    <property type="entry name" value="PGM_Phosphatase"/>
</dbReference>
<dbReference type="AlphaFoldDB" id="A0A0G1YG71"/>
<name>A0A0G1YG71_9BACT</name>
<proteinExistence type="predicted"/>
<dbReference type="Gene3D" id="3.40.50.1240">
    <property type="entry name" value="Phosphoglycerate mutase-like"/>
    <property type="match status" value="1"/>
</dbReference>
<gene>
    <name evidence="1" type="ORF">UY40_C0021G0013</name>
</gene>
<dbReference type="InterPro" id="IPR013078">
    <property type="entry name" value="His_Pase_superF_clade-1"/>
</dbReference>
<sequence>MKIYLIRHAQEKILADEGDGGITPLGRQQSLSLANSLKNKGIQILLTSDLPRAQETAQVLGDVWGLKLETLPTWREIQTPKGAWSEYEKKRHPDFSYHPGGGESVEELLRRAEKGWEEIIWFAQNRETAVVGHAIFTKALLYNLGFKNYLVRNDSIANTGVTVLKVNGDKVALNKFNSYSHLRGLTLREIWERIRL</sequence>
<protein>
    <submittedName>
        <fullName evidence="1">Phosphoglycerate mutase</fullName>
    </submittedName>
</protein>
<dbReference type="PANTHER" id="PTHR48100:SF1">
    <property type="entry name" value="HISTIDINE PHOSPHATASE FAMILY PROTEIN-RELATED"/>
    <property type="match status" value="1"/>
</dbReference>
<dbReference type="STRING" id="1618342.UY40_C0021G0013"/>
<organism evidence="1 2">
    <name type="scientific">candidate division CPR1 bacterium GW2011_GWC1_49_13</name>
    <dbReference type="NCBI Taxonomy" id="1618342"/>
    <lineage>
        <taxon>Bacteria</taxon>
        <taxon>candidate division CPR1</taxon>
    </lineage>
</organism>
<dbReference type="Pfam" id="PF00300">
    <property type="entry name" value="His_Phos_1"/>
    <property type="match status" value="1"/>
</dbReference>